<name>A0ABX8GTH0_9BACT</name>
<gene>
    <name evidence="1" type="ORF">KM029_15545</name>
</gene>
<evidence type="ECO:0000313" key="2">
    <source>
        <dbReference type="Proteomes" id="UP000682802"/>
    </source>
</evidence>
<reference evidence="1 2" key="1">
    <citation type="submission" date="2021-05" db="EMBL/GenBank/DDBJ databases">
        <title>Comparative genomic studies on the polysaccharide-degrading batcterial strains of the Flammeovirga genus.</title>
        <authorList>
            <person name="Zewei F."/>
            <person name="Zheng Z."/>
            <person name="Yu L."/>
            <person name="Ruyue G."/>
            <person name="Yanhong M."/>
            <person name="Yuanyuan C."/>
            <person name="Jingyan G."/>
            <person name="Wenjun H."/>
        </authorList>
    </citation>
    <scope>NUCLEOTIDE SEQUENCE [LARGE SCALE GENOMIC DNA]</scope>
    <source>
        <strain evidence="1 2">YS10</strain>
    </source>
</reference>
<accession>A0ABX8GTH0</accession>
<sequence length="62" mass="7259">MLIKPSNIEDILISLVQFLKQSDIKDEKIKMRYTVSLMKAFSSINELTISEEFLPINWDVIK</sequence>
<evidence type="ECO:0008006" key="3">
    <source>
        <dbReference type="Google" id="ProtNLM"/>
    </source>
</evidence>
<evidence type="ECO:0000313" key="1">
    <source>
        <dbReference type="EMBL" id="QWG06708.1"/>
    </source>
</evidence>
<dbReference type="RefSeq" id="WP_144074114.1">
    <property type="nucleotide sequence ID" value="NZ_CP076128.1"/>
</dbReference>
<organism evidence="1 2">
    <name type="scientific">Flammeovirga kamogawensis</name>
    <dbReference type="NCBI Taxonomy" id="373891"/>
    <lineage>
        <taxon>Bacteria</taxon>
        <taxon>Pseudomonadati</taxon>
        <taxon>Bacteroidota</taxon>
        <taxon>Cytophagia</taxon>
        <taxon>Cytophagales</taxon>
        <taxon>Flammeovirgaceae</taxon>
        <taxon>Flammeovirga</taxon>
    </lineage>
</organism>
<proteinExistence type="predicted"/>
<protein>
    <recommendedName>
        <fullName evidence="3">DUF4089 domain-containing protein</fullName>
    </recommendedName>
</protein>
<dbReference type="Proteomes" id="UP000682802">
    <property type="component" value="Chromosome 1"/>
</dbReference>
<keyword evidence="2" id="KW-1185">Reference proteome</keyword>
<dbReference type="EMBL" id="CP076128">
    <property type="protein sequence ID" value="QWG06708.1"/>
    <property type="molecule type" value="Genomic_DNA"/>
</dbReference>